<dbReference type="Proteomes" id="UP000830671">
    <property type="component" value="Chromosome 4"/>
</dbReference>
<accession>A0A9Q8SRR7</accession>
<sequence>MTAAAAAVYIHVEASIGGAMLSHFQLDMQKMTAANDALIRVLRDSKLAPSLPTKRLSSSVRRAAVVSADDAVYLGAWLAVK</sequence>
<name>A0A9Q8SRR7_9PEZI</name>
<dbReference type="RefSeq" id="XP_049143853.1">
    <property type="nucleotide sequence ID" value="XM_049286710.1"/>
</dbReference>
<reference evidence="1" key="1">
    <citation type="journal article" date="2021" name="Mol. Plant Microbe Interact.">
        <title>Complete Genome Sequence of the Plant-Pathogenic Fungus Colletotrichum lupini.</title>
        <authorList>
            <person name="Baroncelli R."/>
            <person name="Pensec F."/>
            <person name="Da Lio D."/>
            <person name="Boufleur T."/>
            <person name="Vicente I."/>
            <person name="Sarrocco S."/>
            <person name="Picot A."/>
            <person name="Baraldi E."/>
            <person name="Sukno S."/>
            <person name="Thon M."/>
            <person name="Le Floch G."/>
        </authorList>
    </citation>
    <scope>NUCLEOTIDE SEQUENCE</scope>
    <source>
        <strain evidence="1">IMI 504893</strain>
    </source>
</reference>
<protein>
    <submittedName>
        <fullName evidence="1">Uncharacterized protein</fullName>
    </submittedName>
</protein>
<dbReference type="GeneID" id="73341720"/>
<proteinExistence type="predicted"/>
<organism evidence="1 2">
    <name type="scientific">Colletotrichum lupini</name>
    <dbReference type="NCBI Taxonomy" id="145971"/>
    <lineage>
        <taxon>Eukaryota</taxon>
        <taxon>Fungi</taxon>
        <taxon>Dikarya</taxon>
        <taxon>Ascomycota</taxon>
        <taxon>Pezizomycotina</taxon>
        <taxon>Sordariomycetes</taxon>
        <taxon>Hypocreomycetidae</taxon>
        <taxon>Glomerellales</taxon>
        <taxon>Glomerellaceae</taxon>
        <taxon>Colletotrichum</taxon>
        <taxon>Colletotrichum acutatum species complex</taxon>
    </lineage>
</organism>
<dbReference type="KEGG" id="clup:CLUP02_07717"/>
<dbReference type="EMBL" id="CP019476">
    <property type="protein sequence ID" value="UQC82230.1"/>
    <property type="molecule type" value="Genomic_DNA"/>
</dbReference>
<dbReference type="AlphaFoldDB" id="A0A9Q8SRR7"/>
<gene>
    <name evidence="1" type="ORF">CLUP02_07717</name>
</gene>
<evidence type="ECO:0000313" key="2">
    <source>
        <dbReference type="Proteomes" id="UP000830671"/>
    </source>
</evidence>
<evidence type="ECO:0000313" key="1">
    <source>
        <dbReference type="EMBL" id="UQC82230.1"/>
    </source>
</evidence>
<keyword evidence="2" id="KW-1185">Reference proteome</keyword>